<reference evidence="1 2" key="1">
    <citation type="submission" date="2016-03" db="EMBL/GenBank/DDBJ databases">
        <title>Comparative genomics of the ectomycorrhizal sister species Rhizopogon vinicolor and Rhizopogon vesiculosus (Basidiomycota: Boletales) reveals a divergence of the mating type B locus.</title>
        <authorList>
            <person name="Mujic A.B."/>
            <person name="Kuo A."/>
            <person name="Tritt A."/>
            <person name="Lipzen A."/>
            <person name="Chen C."/>
            <person name="Johnson J."/>
            <person name="Sharma A."/>
            <person name="Barry K."/>
            <person name="Grigoriev I.V."/>
            <person name="Spatafora J.W."/>
        </authorList>
    </citation>
    <scope>NUCLEOTIDE SEQUENCE [LARGE SCALE GENOMIC DNA]</scope>
    <source>
        <strain evidence="1 2">AM-OR11-056</strain>
    </source>
</reference>
<evidence type="ECO:0000313" key="1">
    <source>
        <dbReference type="EMBL" id="OJA19299.1"/>
    </source>
</evidence>
<gene>
    <name evidence="1" type="ORF">AZE42_00454</name>
</gene>
<name>A0A1J8QH74_9AGAM</name>
<organism evidence="1 2">
    <name type="scientific">Rhizopogon vesiculosus</name>
    <dbReference type="NCBI Taxonomy" id="180088"/>
    <lineage>
        <taxon>Eukaryota</taxon>
        <taxon>Fungi</taxon>
        <taxon>Dikarya</taxon>
        <taxon>Basidiomycota</taxon>
        <taxon>Agaricomycotina</taxon>
        <taxon>Agaricomycetes</taxon>
        <taxon>Agaricomycetidae</taxon>
        <taxon>Boletales</taxon>
        <taxon>Suillineae</taxon>
        <taxon>Rhizopogonaceae</taxon>
        <taxon>Rhizopogon</taxon>
    </lineage>
</organism>
<dbReference type="AlphaFoldDB" id="A0A1J8QH74"/>
<dbReference type="EMBL" id="LVVM01001096">
    <property type="protein sequence ID" value="OJA19299.1"/>
    <property type="molecule type" value="Genomic_DNA"/>
</dbReference>
<protein>
    <recommendedName>
        <fullName evidence="3">Aminoglycoside phosphotransferase domain-containing protein</fullName>
    </recommendedName>
</protein>
<dbReference type="OrthoDB" id="10003767at2759"/>
<comment type="caution">
    <text evidence="1">The sequence shown here is derived from an EMBL/GenBank/DDBJ whole genome shotgun (WGS) entry which is preliminary data.</text>
</comment>
<accession>A0A1J8QH74</accession>
<sequence length="503" mass="56745">MSTFFPHVNINALKRFAVATAAAEHPPRATGRRPPIKLSPVVASVEDVKWAGEKMIQITFERASLPLGPYTMMAYFPRGRKTLTTQAVIGMMTTVRGSSSKIEVPKIYGYKDFLPNDIEAEVVLMEKIPGENLQDVWSTLSPDEELKVCGKLADLLLKLFNTRGSLICTDLLGTGVNTCVSSILLKEGQQPQRPIGIGPLLLSRPFTERPLDTMIPQGALHTNAEYLTALCCRVERFFINPGKNKPEVLDTGFAENPLLTTEDLMQARETFRRMASLVTNHIGGFYIPTTLSPPARKEAYLIMQDKRFGICHGDMQMYRFLVRFLPDKDGNLHSPDSDVELVLCTGWEHSFRAPPWSCARMPLWLISRPILNEPIPWSRQAELRSAIYDMMNQPSRIESAREWIISHVYGRTERWFEGCASAHWMYGRNIEANLVDLKKYWEFWRPDFEFPLEVGVQYTLQWRGPSVSGESADEPVAVPAIEELTIPLLTASPLGILIGMSRS</sequence>
<dbReference type="InterPro" id="IPR051678">
    <property type="entry name" value="AGP_Transferase"/>
</dbReference>
<dbReference type="PANTHER" id="PTHR21310:SF13">
    <property type="entry name" value="AMINOGLYCOSIDE PHOSPHOTRANSFERASE DOMAIN-CONTAINING PROTEIN"/>
    <property type="match status" value="1"/>
</dbReference>
<proteinExistence type="predicted"/>
<dbReference type="PANTHER" id="PTHR21310">
    <property type="entry name" value="AMINOGLYCOSIDE PHOSPHOTRANSFERASE-RELATED-RELATED"/>
    <property type="match status" value="1"/>
</dbReference>
<dbReference type="Proteomes" id="UP000183567">
    <property type="component" value="Unassembled WGS sequence"/>
</dbReference>
<evidence type="ECO:0000313" key="2">
    <source>
        <dbReference type="Proteomes" id="UP000183567"/>
    </source>
</evidence>
<keyword evidence="2" id="KW-1185">Reference proteome</keyword>
<evidence type="ECO:0008006" key="3">
    <source>
        <dbReference type="Google" id="ProtNLM"/>
    </source>
</evidence>